<keyword evidence="5" id="KW-1133">Transmembrane helix</keyword>
<comment type="caution">
    <text evidence="7">The sequence shown here is derived from an EMBL/GenBank/DDBJ whole genome shotgun (WGS) entry which is preliminary data.</text>
</comment>
<evidence type="ECO:0000256" key="3">
    <source>
        <dbReference type="ARBA" id="ARBA00023004"/>
    </source>
</evidence>
<dbReference type="RefSeq" id="WP_019600294.1">
    <property type="nucleotide sequence ID" value="NZ_FNQC01000021.1"/>
</dbReference>
<evidence type="ECO:0000313" key="7">
    <source>
        <dbReference type="EMBL" id="SDZ53701.1"/>
    </source>
</evidence>
<evidence type="ECO:0000256" key="2">
    <source>
        <dbReference type="ARBA" id="ARBA00022723"/>
    </source>
</evidence>
<keyword evidence="1 4" id="KW-0349">Heme</keyword>
<gene>
    <name evidence="7" type="ORF">SAMN05444412_12157</name>
</gene>
<feature type="transmembrane region" description="Helical" evidence="5">
    <location>
        <begin position="6"/>
        <end position="22"/>
    </location>
</feature>
<sequence length="140" mass="15668">MVKLLYLFSMMTVFIYSAYLVLNNDALQESVKRGETVYANQCASCHMAAGEGIGGVFPPLAKSDFLMEGRERSILVLLKGLNEKITVNGKEYSIPMAAQDYLSDQQISDVLNFVRNSWGNEGKIILPEEVTNLRNKEIIK</sequence>
<evidence type="ECO:0000256" key="4">
    <source>
        <dbReference type="PROSITE-ProRule" id="PRU00433"/>
    </source>
</evidence>
<evidence type="ECO:0000313" key="8">
    <source>
        <dbReference type="Proteomes" id="UP000199663"/>
    </source>
</evidence>
<dbReference type="PANTHER" id="PTHR35008:SF4">
    <property type="entry name" value="BLL4482 PROTEIN"/>
    <property type="match status" value="1"/>
</dbReference>
<dbReference type="SUPFAM" id="SSF46626">
    <property type="entry name" value="Cytochrome c"/>
    <property type="match status" value="1"/>
</dbReference>
<proteinExistence type="predicted"/>
<keyword evidence="2 4" id="KW-0479">Metal-binding</keyword>
<reference evidence="7 8" key="1">
    <citation type="submission" date="2016-10" db="EMBL/GenBank/DDBJ databases">
        <authorList>
            <person name="Varghese N."/>
            <person name="Submissions S."/>
        </authorList>
    </citation>
    <scope>NUCLEOTIDE SEQUENCE [LARGE SCALE GENOMIC DNA]</scope>
    <source>
        <strain evidence="7 8">DSM 17997</strain>
    </source>
</reference>
<dbReference type="InterPro" id="IPR009056">
    <property type="entry name" value="Cyt_c-like_dom"/>
</dbReference>
<dbReference type="Gene3D" id="1.10.760.10">
    <property type="entry name" value="Cytochrome c-like domain"/>
    <property type="match status" value="1"/>
</dbReference>
<evidence type="ECO:0000256" key="5">
    <source>
        <dbReference type="SAM" id="Phobius"/>
    </source>
</evidence>
<keyword evidence="5" id="KW-0472">Membrane</keyword>
<keyword evidence="3 4" id="KW-0408">Iron</keyword>
<dbReference type="Proteomes" id="UP000199663">
    <property type="component" value="Unassembled WGS sequence"/>
</dbReference>
<keyword evidence="5" id="KW-0812">Transmembrane</keyword>
<dbReference type="InterPro" id="IPR036909">
    <property type="entry name" value="Cyt_c-like_dom_sf"/>
</dbReference>
<evidence type="ECO:0000256" key="1">
    <source>
        <dbReference type="ARBA" id="ARBA00022617"/>
    </source>
</evidence>
<dbReference type="PANTHER" id="PTHR35008">
    <property type="entry name" value="BLL4482 PROTEIN-RELATED"/>
    <property type="match status" value="1"/>
</dbReference>
<keyword evidence="8" id="KW-1185">Reference proteome</keyword>
<name>A0A1H3TVA1_9BACT</name>
<feature type="domain" description="Cytochrome c" evidence="6">
    <location>
        <begin position="29"/>
        <end position="118"/>
    </location>
</feature>
<dbReference type="EMBL" id="FNQC01000021">
    <property type="protein sequence ID" value="SDZ53701.1"/>
    <property type="molecule type" value="Genomic_DNA"/>
</dbReference>
<dbReference type="Pfam" id="PF00034">
    <property type="entry name" value="Cytochrom_C"/>
    <property type="match status" value="1"/>
</dbReference>
<organism evidence="7 8">
    <name type="scientific">Rhodonellum ikkaensis</name>
    <dbReference type="NCBI Taxonomy" id="336829"/>
    <lineage>
        <taxon>Bacteria</taxon>
        <taxon>Pseudomonadati</taxon>
        <taxon>Bacteroidota</taxon>
        <taxon>Cytophagia</taxon>
        <taxon>Cytophagales</taxon>
        <taxon>Cytophagaceae</taxon>
        <taxon>Rhodonellum</taxon>
    </lineage>
</organism>
<accession>A0A1H3TVA1</accession>
<dbReference type="InterPro" id="IPR051459">
    <property type="entry name" value="Cytochrome_c-type_DH"/>
</dbReference>
<protein>
    <submittedName>
        <fullName evidence="7">Nitrite reductase (NO-forming)</fullName>
    </submittedName>
</protein>
<dbReference type="PROSITE" id="PS51007">
    <property type="entry name" value="CYTC"/>
    <property type="match status" value="1"/>
</dbReference>
<evidence type="ECO:0000259" key="6">
    <source>
        <dbReference type="PROSITE" id="PS51007"/>
    </source>
</evidence>